<name>A0A2P5HG82_DIAHE</name>
<dbReference type="InterPro" id="IPR050314">
    <property type="entry name" value="Glycosyl_Hydrlase_18"/>
</dbReference>
<dbReference type="Pfam" id="PF00704">
    <property type="entry name" value="Glyco_hydro_18"/>
    <property type="match status" value="1"/>
</dbReference>
<keyword evidence="11" id="KW-0624">Polysaccharide degradation</keyword>
<dbReference type="InterPro" id="IPR011583">
    <property type="entry name" value="Chitinase_II/V-like_cat"/>
</dbReference>
<comment type="similarity">
    <text evidence="3">Belongs to the glycosyl hydrolase 18 family. Chitinase class V subfamily.</text>
</comment>
<evidence type="ECO:0000259" key="13">
    <source>
        <dbReference type="PROSITE" id="PS51910"/>
    </source>
</evidence>
<dbReference type="PROSITE" id="PS51910">
    <property type="entry name" value="GH18_2"/>
    <property type="match status" value="1"/>
</dbReference>
<dbReference type="SUPFAM" id="SSF54556">
    <property type="entry name" value="Chitinase insertion domain"/>
    <property type="match status" value="1"/>
</dbReference>
<dbReference type="Pfam" id="PF00187">
    <property type="entry name" value="Chitin_bind_1"/>
    <property type="match status" value="1"/>
</dbReference>
<evidence type="ECO:0000313" key="15">
    <source>
        <dbReference type="Proteomes" id="UP000094444"/>
    </source>
</evidence>
<proteinExistence type="inferred from homology"/>
<dbReference type="EMBL" id="MAVT02002484">
    <property type="protein sequence ID" value="POS69258.1"/>
    <property type="molecule type" value="Genomic_DNA"/>
</dbReference>
<keyword evidence="7 12" id="KW-0378">Hydrolase</keyword>
<dbReference type="Gene3D" id="3.20.20.80">
    <property type="entry name" value="Glycosidases"/>
    <property type="match status" value="1"/>
</dbReference>
<evidence type="ECO:0000256" key="6">
    <source>
        <dbReference type="ARBA" id="ARBA00022669"/>
    </source>
</evidence>
<evidence type="ECO:0000256" key="7">
    <source>
        <dbReference type="ARBA" id="ARBA00022801"/>
    </source>
</evidence>
<dbReference type="PANTHER" id="PTHR11177:SF333">
    <property type="entry name" value="CHITINASE"/>
    <property type="match status" value="1"/>
</dbReference>
<dbReference type="InterPro" id="IPR029070">
    <property type="entry name" value="Chitinase_insertion_sf"/>
</dbReference>
<keyword evidence="15" id="KW-1185">Reference proteome</keyword>
<dbReference type="SUPFAM" id="SSF51445">
    <property type="entry name" value="(Trans)glycosidases"/>
    <property type="match status" value="1"/>
</dbReference>
<dbReference type="EC" id="3.2.1.14" evidence="4"/>
<dbReference type="Gene3D" id="3.10.50.10">
    <property type="match status" value="1"/>
</dbReference>
<keyword evidence="8" id="KW-0146">Chitin degradation</keyword>
<dbReference type="InterPro" id="IPR001002">
    <property type="entry name" value="Chitin-bd_1"/>
</dbReference>
<evidence type="ECO:0000256" key="2">
    <source>
        <dbReference type="ARBA" id="ARBA00004613"/>
    </source>
</evidence>
<comment type="catalytic activity">
    <reaction evidence="1">
        <text>Random endo-hydrolysis of N-acetyl-beta-D-glucosaminide (1-&gt;4)-beta-linkages in chitin and chitodextrins.</text>
        <dbReference type="EC" id="3.2.1.14"/>
    </reaction>
</comment>
<dbReference type="GO" id="GO:0008843">
    <property type="term" value="F:endochitinase activity"/>
    <property type="evidence" value="ECO:0007669"/>
    <property type="project" value="UniProtKB-EC"/>
</dbReference>
<dbReference type="STRING" id="158607.A0A2P5HG82"/>
<dbReference type="AlphaFoldDB" id="A0A2P5HG82"/>
<evidence type="ECO:0000313" key="14">
    <source>
        <dbReference type="EMBL" id="POS69258.1"/>
    </source>
</evidence>
<evidence type="ECO:0000256" key="5">
    <source>
        <dbReference type="ARBA" id="ARBA00022525"/>
    </source>
</evidence>
<organism evidence="14 15">
    <name type="scientific">Diaporthe helianthi</name>
    <dbReference type="NCBI Taxonomy" id="158607"/>
    <lineage>
        <taxon>Eukaryota</taxon>
        <taxon>Fungi</taxon>
        <taxon>Dikarya</taxon>
        <taxon>Ascomycota</taxon>
        <taxon>Pezizomycotina</taxon>
        <taxon>Sordariomycetes</taxon>
        <taxon>Sordariomycetidae</taxon>
        <taxon>Diaporthales</taxon>
        <taxon>Diaporthaceae</taxon>
        <taxon>Diaporthe</taxon>
    </lineage>
</organism>
<dbReference type="OrthoDB" id="73875at2759"/>
<dbReference type="InParanoid" id="A0A2P5HG82"/>
<evidence type="ECO:0000256" key="8">
    <source>
        <dbReference type="ARBA" id="ARBA00023024"/>
    </source>
</evidence>
<evidence type="ECO:0000256" key="4">
    <source>
        <dbReference type="ARBA" id="ARBA00012729"/>
    </source>
</evidence>
<dbReference type="InterPro" id="IPR017853">
    <property type="entry name" value="GH"/>
</dbReference>
<dbReference type="SUPFAM" id="SSF57016">
    <property type="entry name" value="Plant lectins/antimicrobial peptides"/>
    <property type="match status" value="1"/>
</dbReference>
<dbReference type="Gene3D" id="3.30.60.10">
    <property type="entry name" value="Endochitinase-like"/>
    <property type="match status" value="1"/>
</dbReference>
<evidence type="ECO:0000256" key="12">
    <source>
        <dbReference type="RuleBase" id="RU000489"/>
    </source>
</evidence>
<sequence length="467" mass="50769">MADAGNRNSTGLGVCGTGPKFCGHDCTSQCDYKSDCDPGWGLEYSLASKCPLNVCCSEFGFCSTNEEYCKGETVTSPSCDASAGSSNGRTNVIGYYEGWNWQRPCGTMTPEEIPLGYYTHILFAFSLIDPETFRLTPMDSETATLYQRVSAMKSRSPDLQVWIAIGGWAMNDPGATRTTFSDLAKSPAAQEEFFESLVTFLENNAFDGVDIDWEYPMAYDRGGIDEDFENFVTLLANLRNRLNQMGVAKGLSITLPASYWYLRGFDIVNLENTVESLGSIAQAHTNLTEINQALELLWRNNINPGRVNLGLGFYGRSFTMESSSCLAAGCPFKNGTGAAAGECTGTAGVLSAYEIQRILDTKDATVTLDEEAAVMIATWDGDQWVSYDNTETLHTKVQFANSRCLGGTMIWAVDLDDGTLVDSLGKSLGRQKTLTLPELPLVATCFGGAQCVPGWCGTTTELQDSPR</sequence>
<dbReference type="InterPro" id="IPR001223">
    <property type="entry name" value="Glyco_hydro18_cat"/>
</dbReference>
<evidence type="ECO:0000256" key="11">
    <source>
        <dbReference type="ARBA" id="ARBA00023326"/>
    </source>
</evidence>
<dbReference type="GO" id="GO:0005576">
    <property type="term" value="C:extracellular region"/>
    <property type="evidence" value="ECO:0007669"/>
    <property type="project" value="UniProtKB-SubCell"/>
</dbReference>
<reference evidence="14" key="1">
    <citation type="submission" date="2017-09" db="EMBL/GenBank/DDBJ databases">
        <title>Polyketide synthases of a Diaporthe helianthi virulent isolate.</title>
        <authorList>
            <person name="Baroncelli R."/>
        </authorList>
    </citation>
    <scope>NUCLEOTIDE SEQUENCE [LARGE SCALE GENOMIC DNA]</scope>
    <source>
        <strain evidence="14">7/96</strain>
    </source>
</reference>
<accession>A0A2P5HG82</accession>
<dbReference type="InterPro" id="IPR036861">
    <property type="entry name" value="Endochitinase-like_sf"/>
</dbReference>
<dbReference type="GO" id="GO:0000272">
    <property type="term" value="P:polysaccharide catabolic process"/>
    <property type="evidence" value="ECO:0007669"/>
    <property type="project" value="UniProtKB-KW"/>
</dbReference>
<keyword evidence="10 12" id="KW-0326">Glycosidase</keyword>
<protein>
    <recommendedName>
        <fullName evidence="4">chitinase</fullName>
        <ecNumber evidence="4">3.2.1.14</ecNumber>
    </recommendedName>
</protein>
<dbReference type="GO" id="GO:0008061">
    <property type="term" value="F:chitin binding"/>
    <property type="evidence" value="ECO:0007669"/>
    <property type="project" value="UniProtKB-KW"/>
</dbReference>
<dbReference type="InterPro" id="IPR001579">
    <property type="entry name" value="Glyco_hydro_18_chit_AS"/>
</dbReference>
<dbReference type="Proteomes" id="UP000094444">
    <property type="component" value="Unassembled WGS sequence"/>
</dbReference>
<evidence type="ECO:0000256" key="3">
    <source>
        <dbReference type="ARBA" id="ARBA00008682"/>
    </source>
</evidence>
<gene>
    <name evidence="14" type="ORF">DHEL01_v212349</name>
</gene>
<comment type="subcellular location">
    <subcellularLocation>
        <location evidence="2">Secreted</location>
    </subcellularLocation>
</comment>
<dbReference type="CDD" id="cd00035">
    <property type="entry name" value="ChtBD1"/>
    <property type="match status" value="1"/>
</dbReference>
<keyword evidence="9" id="KW-0119">Carbohydrate metabolism</keyword>
<dbReference type="PANTHER" id="PTHR11177">
    <property type="entry name" value="CHITINASE"/>
    <property type="match status" value="1"/>
</dbReference>
<dbReference type="GO" id="GO:0006032">
    <property type="term" value="P:chitin catabolic process"/>
    <property type="evidence" value="ECO:0007669"/>
    <property type="project" value="UniProtKB-KW"/>
</dbReference>
<keyword evidence="5" id="KW-0964">Secreted</keyword>
<dbReference type="SMART" id="SM00636">
    <property type="entry name" value="Glyco_18"/>
    <property type="match status" value="1"/>
</dbReference>
<comment type="caution">
    <text evidence="14">The sequence shown here is derived from an EMBL/GenBank/DDBJ whole genome shotgun (WGS) entry which is preliminary data.</text>
</comment>
<evidence type="ECO:0000256" key="1">
    <source>
        <dbReference type="ARBA" id="ARBA00000822"/>
    </source>
</evidence>
<evidence type="ECO:0000256" key="9">
    <source>
        <dbReference type="ARBA" id="ARBA00023277"/>
    </source>
</evidence>
<keyword evidence="6" id="KW-0147">Chitin-binding</keyword>
<evidence type="ECO:0000256" key="10">
    <source>
        <dbReference type="ARBA" id="ARBA00023295"/>
    </source>
</evidence>
<feature type="domain" description="GH18" evidence="13">
    <location>
        <begin position="90"/>
        <end position="431"/>
    </location>
</feature>
<dbReference type="PROSITE" id="PS01095">
    <property type="entry name" value="GH18_1"/>
    <property type="match status" value="1"/>
</dbReference>